<name>A0A5B6UGG5_9ROSI</name>
<feature type="region of interest" description="Disordered" evidence="1">
    <location>
        <begin position="1"/>
        <end position="36"/>
    </location>
</feature>
<protein>
    <submittedName>
        <fullName evidence="2">Uncharacterized protein</fullName>
    </submittedName>
</protein>
<sequence length="60" mass="6514">MAHKAPQKSLHRSKERSAVDEELLTEKTPVGSPLHASRSLCGYLAKGMRRILSASSAPKV</sequence>
<organism evidence="2 3">
    <name type="scientific">Gossypium australe</name>
    <dbReference type="NCBI Taxonomy" id="47621"/>
    <lineage>
        <taxon>Eukaryota</taxon>
        <taxon>Viridiplantae</taxon>
        <taxon>Streptophyta</taxon>
        <taxon>Embryophyta</taxon>
        <taxon>Tracheophyta</taxon>
        <taxon>Spermatophyta</taxon>
        <taxon>Magnoliopsida</taxon>
        <taxon>eudicotyledons</taxon>
        <taxon>Gunneridae</taxon>
        <taxon>Pentapetalae</taxon>
        <taxon>rosids</taxon>
        <taxon>malvids</taxon>
        <taxon>Malvales</taxon>
        <taxon>Malvaceae</taxon>
        <taxon>Malvoideae</taxon>
        <taxon>Gossypium</taxon>
    </lineage>
</organism>
<comment type="caution">
    <text evidence="2">The sequence shown here is derived from an EMBL/GenBank/DDBJ whole genome shotgun (WGS) entry which is preliminary data.</text>
</comment>
<gene>
    <name evidence="2" type="ORF">EPI10_003793</name>
</gene>
<evidence type="ECO:0000313" key="2">
    <source>
        <dbReference type="EMBL" id="KAA3457071.1"/>
    </source>
</evidence>
<evidence type="ECO:0000256" key="1">
    <source>
        <dbReference type="SAM" id="MobiDB-lite"/>
    </source>
</evidence>
<evidence type="ECO:0000313" key="3">
    <source>
        <dbReference type="Proteomes" id="UP000325315"/>
    </source>
</evidence>
<keyword evidence="3" id="KW-1185">Reference proteome</keyword>
<dbReference type="Proteomes" id="UP000325315">
    <property type="component" value="Unassembled WGS sequence"/>
</dbReference>
<dbReference type="AlphaFoldDB" id="A0A5B6UGG5"/>
<feature type="compositionally biased region" description="Basic residues" evidence="1">
    <location>
        <begin position="1"/>
        <end position="14"/>
    </location>
</feature>
<dbReference type="EMBL" id="SMMG02000011">
    <property type="protein sequence ID" value="KAA3457071.1"/>
    <property type="molecule type" value="Genomic_DNA"/>
</dbReference>
<accession>A0A5B6UGG5</accession>
<reference evidence="3" key="1">
    <citation type="journal article" date="2019" name="Plant Biotechnol. J.">
        <title>Genome sequencing of the Australian wild diploid species Gossypium australe highlights disease resistance and delayed gland morphogenesis.</title>
        <authorList>
            <person name="Cai Y."/>
            <person name="Cai X."/>
            <person name="Wang Q."/>
            <person name="Wang P."/>
            <person name="Zhang Y."/>
            <person name="Cai C."/>
            <person name="Xu Y."/>
            <person name="Wang K."/>
            <person name="Zhou Z."/>
            <person name="Wang C."/>
            <person name="Geng S."/>
            <person name="Li B."/>
            <person name="Dong Q."/>
            <person name="Hou Y."/>
            <person name="Wang H."/>
            <person name="Ai P."/>
            <person name="Liu Z."/>
            <person name="Yi F."/>
            <person name="Sun M."/>
            <person name="An G."/>
            <person name="Cheng J."/>
            <person name="Zhang Y."/>
            <person name="Shi Q."/>
            <person name="Xie Y."/>
            <person name="Shi X."/>
            <person name="Chang Y."/>
            <person name="Huang F."/>
            <person name="Chen Y."/>
            <person name="Hong S."/>
            <person name="Mi L."/>
            <person name="Sun Q."/>
            <person name="Zhang L."/>
            <person name="Zhou B."/>
            <person name="Peng R."/>
            <person name="Zhang X."/>
            <person name="Liu F."/>
        </authorList>
    </citation>
    <scope>NUCLEOTIDE SEQUENCE [LARGE SCALE GENOMIC DNA]</scope>
    <source>
        <strain evidence="3">cv. PA1801</strain>
    </source>
</reference>
<proteinExistence type="predicted"/>